<evidence type="ECO:0000313" key="5">
    <source>
        <dbReference type="Proteomes" id="UP000661012"/>
    </source>
</evidence>
<dbReference type="OrthoDB" id="6522847at2"/>
<gene>
    <name evidence="3" type="ORF">EpCFBP13511_00605</name>
    <name evidence="2" type="ORF">IFT93_03140</name>
</gene>
<accession>A0A3S7S439</accession>
<evidence type="ECO:0000256" key="1">
    <source>
        <dbReference type="SAM" id="MobiDB-lite"/>
    </source>
</evidence>
<sequence>MSISDEDDKQHVVIGEAAMNLIFSREEVSLGSLINQLQSMARAEEDEDRLLRINEARTWLLEYKKGRTTPLAGNHWLASPGHQNDPVSKESDITMNVYSDTDKPKR</sequence>
<dbReference type="KEGG" id="epe:CI789_09645"/>
<name>A0A3S7S439_9GAMM</name>
<evidence type="ECO:0000313" key="3">
    <source>
        <dbReference type="EMBL" id="TKJ94895.1"/>
    </source>
</evidence>
<dbReference type="AlphaFoldDB" id="A0A3S7S439"/>
<dbReference type="EMBL" id="QGAC01000001">
    <property type="protein sequence ID" value="TKJ94895.1"/>
    <property type="molecule type" value="Genomic_DNA"/>
</dbReference>
<dbReference type="GeneID" id="67477085"/>
<dbReference type="EMBL" id="JACYNN010000001">
    <property type="protein sequence ID" value="MBD8105417.1"/>
    <property type="molecule type" value="Genomic_DNA"/>
</dbReference>
<dbReference type="RefSeq" id="WP_062743589.1">
    <property type="nucleotide sequence ID" value="NZ_CP022725.1"/>
</dbReference>
<protein>
    <submittedName>
        <fullName evidence="3">Uncharacterized protein</fullName>
    </submittedName>
</protein>
<dbReference type="Proteomes" id="UP000661012">
    <property type="component" value="Unassembled WGS sequence"/>
</dbReference>
<organism evidence="3 4">
    <name type="scientific">Erwinia persicina</name>
    <dbReference type="NCBI Taxonomy" id="55211"/>
    <lineage>
        <taxon>Bacteria</taxon>
        <taxon>Pseudomonadati</taxon>
        <taxon>Pseudomonadota</taxon>
        <taxon>Gammaproteobacteria</taxon>
        <taxon>Enterobacterales</taxon>
        <taxon>Erwiniaceae</taxon>
        <taxon>Erwinia</taxon>
    </lineage>
</organism>
<dbReference type="Proteomes" id="UP000306393">
    <property type="component" value="Unassembled WGS sequence"/>
</dbReference>
<feature type="region of interest" description="Disordered" evidence="1">
    <location>
        <begin position="74"/>
        <end position="106"/>
    </location>
</feature>
<evidence type="ECO:0000313" key="4">
    <source>
        <dbReference type="Proteomes" id="UP000306393"/>
    </source>
</evidence>
<reference evidence="2 5" key="2">
    <citation type="journal article" date="2020" name="FEMS Microbiol. Ecol.">
        <title>Temporal dynamics of bacterial communities during seed development and maturation.</title>
        <authorList>
            <person name="Chesneau G."/>
            <person name="Torres-Cortes G."/>
            <person name="Briand M."/>
            <person name="Darrasse A."/>
            <person name="Preveaux A."/>
            <person name="Marais C."/>
            <person name="Jacques M.A."/>
            <person name="Shade A."/>
            <person name="Barret M."/>
        </authorList>
    </citation>
    <scope>NUCLEOTIDE SEQUENCE [LARGE SCALE GENOMIC DNA]</scope>
    <source>
        <strain evidence="2 5">CFBP13732</strain>
    </source>
</reference>
<reference evidence="3 4" key="1">
    <citation type="journal article" date="2019" name="Sci. Rep.">
        <title>Differences in resource use lead to coexistence of seed-transmitted microbial populations.</title>
        <authorList>
            <person name="Torres-Cortes G."/>
            <person name="Garcia B.J."/>
            <person name="Compant S."/>
            <person name="Rezki S."/>
            <person name="Jones P."/>
            <person name="Preveaux A."/>
            <person name="Briand M."/>
            <person name="Roulet A."/>
            <person name="Bouchez O."/>
            <person name="Jacobson D."/>
            <person name="Barret M."/>
        </authorList>
    </citation>
    <scope>NUCLEOTIDE SEQUENCE [LARGE SCALE GENOMIC DNA]</scope>
    <source>
        <strain evidence="3 4">CFBP13511</strain>
    </source>
</reference>
<evidence type="ECO:0000313" key="2">
    <source>
        <dbReference type="EMBL" id="MBD8105417.1"/>
    </source>
</evidence>
<proteinExistence type="predicted"/>
<comment type="caution">
    <text evidence="3">The sequence shown here is derived from an EMBL/GenBank/DDBJ whole genome shotgun (WGS) entry which is preliminary data.</text>
</comment>
<keyword evidence="5" id="KW-1185">Reference proteome</keyword>